<dbReference type="GO" id="GO:0030246">
    <property type="term" value="F:carbohydrate binding"/>
    <property type="evidence" value="ECO:0007669"/>
    <property type="project" value="InterPro"/>
</dbReference>
<feature type="region of interest" description="Disordered" evidence="18">
    <location>
        <begin position="436"/>
        <end position="471"/>
    </location>
</feature>
<protein>
    <recommendedName>
        <fullName evidence="7">Probable alpha/beta-glucosidase agdC</fullName>
        <ecNumber evidence="5">3.2.1.20</ecNumber>
        <ecNumber evidence="6">3.2.1.21</ecNumber>
    </recommendedName>
</protein>
<name>A0A9W9WIA9_9EURO</name>
<dbReference type="InterPro" id="IPR017853">
    <property type="entry name" value="GH"/>
</dbReference>
<evidence type="ECO:0000313" key="23">
    <source>
        <dbReference type="Proteomes" id="UP001147760"/>
    </source>
</evidence>
<keyword evidence="12" id="KW-0119">Carbohydrate metabolism</keyword>
<comment type="caution">
    <text evidence="22">The sequence shown here is derived from an EMBL/GenBank/DDBJ whole genome shotgun (WGS) entry which is preliminary data.</text>
</comment>
<dbReference type="GO" id="GO:0000272">
    <property type="term" value="P:polysaccharide catabolic process"/>
    <property type="evidence" value="ECO:0007669"/>
    <property type="project" value="UniProtKB-KW"/>
</dbReference>
<dbReference type="Proteomes" id="UP001147760">
    <property type="component" value="Unassembled WGS sequence"/>
</dbReference>
<dbReference type="SUPFAM" id="SSF74650">
    <property type="entry name" value="Galactose mutarotase-like"/>
    <property type="match status" value="1"/>
</dbReference>
<dbReference type="CDD" id="cd06602">
    <property type="entry name" value="GH31_MGAM_SI_GAA"/>
    <property type="match status" value="1"/>
</dbReference>
<keyword evidence="10 17" id="KW-0378">Hydrolase</keyword>
<dbReference type="Gene3D" id="2.60.40.1760">
    <property type="entry name" value="glycosyl hydrolase (family 31)"/>
    <property type="match status" value="1"/>
</dbReference>
<dbReference type="CDD" id="cd14752">
    <property type="entry name" value="GH31_N"/>
    <property type="match status" value="1"/>
</dbReference>
<comment type="catalytic activity">
    <reaction evidence="2">
        <text>Hydrolysis of terminal, non-reducing (1-&gt;4)-linked alpha-D-glucose residues with release of alpha-D-glucose.</text>
        <dbReference type="EC" id="3.2.1.20"/>
    </reaction>
</comment>
<evidence type="ECO:0000259" key="20">
    <source>
        <dbReference type="Pfam" id="PF13802"/>
    </source>
</evidence>
<evidence type="ECO:0000313" key="22">
    <source>
        <dbReference type="EMBL" id="KAJ5465465.1"/>
    </source>
</evidence>
<dbReference type="PANTHER" id="PTHR22762">
    <property type="entry name" value="ALPHA-GLUCOSIDASE"/>
    <property type="match status" value="1"/>
</dbReference>
<evidence type="ECO:0000256" key="16">
    <source>
        <dbReference type="ARBA" id="ARBA00025512"/>
    </source>
</evidence>
<dbReference type="Gene3D" id="2.60.40.1180">
    <property type="entry name" value="Golgi alpha-mannosidase II"/>
    <property type="match status" value="2"/>
</dbReference>
<dbReference type="OrthoDB" id="5839090at2759"/>
<dbReference type="AlphaFoldDB" id="A0A9W9WIA9"/>
<evidence type="ECO:0000256" key="15">
    <source>
        <dbReference type="ARBA" id="ARBA00023326"/>
    </source>
</evidence>
<evidence type="ECO:0000256" key="2">
    <source>
        <dbReference type="ARBA" id="ARBA00001657"/>
    </source>
</evidence>
<evidence type="ECO:0000256" key="18">
    <source>
        <dbReference type="SAM" id="MobiDB-lite"/>
    </source>
</evidence>
<feature type="domain" description="Glycosyl hydrolase family 31 C-terminal" evidence="21">
    <location>
        <begin position="660"/>
        <end position="748"/>
    </location>
</feature>
<dbReference type="EMBL" id="JAPWDO010000006">
    <property type="protein sequence ID" value="KAJ5465465.1"/>
    <property type="molecule type" value="Genomic_DNA"/>
</dbReference>
<comment type="catalytic activity">
    <reaction evidence="1">
        <text>Hydrolysis of terminal, non-reducing beta-D-glucosyl residues with release of beta-D-glucose.</text>
        <dbReference type="EC" id="3.2.1.21"/>
    </reaction>
</comment>
<evidence type="ECO:0000256" key="11">
    <source>
        <dbReference type="ARBA" id="ARBA00023180"/>
    </source>
</evidence>
<reference evidence="22" key="2">
    <citation type="journal article" date="2023" name="IMA Fungus">
        <title>Comparative genomic study of the Penicillium genus elucidates a diverse pangenome and 15 lateral gene transfer events.</title>
        <authorList>
            <person name="Petersen C."/>
            <person name="Sorensen T."/>
            <person name="Nielsen M.R."/>
            <person name="Sondergaard T.E."/>
            <person name="Sorensen J.L."/>
            <person name="Fitzpatrick D.A."/>
            <person name="Frisvad J.C."/>
            <person name="Nielsen K.L."/>
        </authorList>
    </citation>
    <scope>NUCLEOTIDE SEQUENCE</scope>
    <source>
        <strain evidence="22">IBT 17660</strain>
    </source>
</reference>
<evidence type="ECO:0000256" key="7">
    <source>
        <dbReference type="ARBA" id="ARBA00014002"/>
    </source>
</evidence>
<keyword evidence="23" id="KW-1185">Reference proteome</keyword>
<feature type="domain" description="Glycoside hydrolase family 31 TIM barrel" evidence="19">
    <location>
        <begin position="260"/>
        <end position="652"/>
    </location>
</feature>
<accession>A0A9W9WIA9</accession>
<evidence type="ECO:0000256" key="17">
    <source>
        <dbReference type="RuleBase" id="RU361185"/>
    </source>
</evidence>
<evidence type="ECO:0000256" key="1">
    <source>
        <dbReference type="ARBA" id="ARBA00000448"/>
    </source>
</evidence>
<organism evidence="22 23">
    <name type="scientific">Penicillium desertorum</name>
    <dbReference type="NCBI Taxonomy" id="1303715"/>
    <lineage>
        <taxon>Eukaryota</taxon>
        <taxon>Fungi</taxon>
        <taxon>Dikarya</taxon>
        <taxon>Ascomycota</taxon>
        <taxon>Pezizomycotina</taxon>
        <taxon>Eurotiomycetes</taxon>
        <taxon>Eurotiomycetidae</taxon>
        <taxon>Eurotiales</taxon>
        <taxon>Aspergillaceae</taxon>
        <taxon>Penicillium</taxon>
    </lineage>
</organism>
<dbReference type="SUPFAM" id="SSF51011">
    <property type="entry name" value="Glycosyl hydrolase domain"/>
    <property type="match status" value="1"/>
</dbReference>
<dbReference type="PROSITE" id="PS00129">
    <property type="entry name" value="GLYCOSYL_HYDROL_F31_1"/>
    <property type="match status" value="1"/>
</dbReference>
<evidence type="ECO:0000259" key="19">
    <source>
        <dbReference type="Pfam" id="PF01055"/>
    </source>
</evidence>
<dbReference type="InterPro" id="IPR000322">
    <property type="entry name" value="Glyco_hydro_31_TIM"/>
</dbReference>
<dbReference type="EC" id="3.2.1.20" evidence="5"/>
<keyword evidence="9" id="KW-0732">Signal</keyword>
<keyword evidence="14" id="KW-0961">Cell wall biogenesis/degradation</keyword>
<keyword evidence="8" id="KW-0964">Secreted</keyword>
<dbReference type="EC" id="3.2.1.21" evidence="6"/>
<dbReference type="GO" id="GO:0004558">
    <property type="term" value="F:alpha-1,4-glucosidase activity"/>
    <property type="evidence" value="ECO:0007669"/>
    <property type="project" value="UniProtKB-EC"/>
</dbReference>
<evidence type="ECO:0000259" key="21">
    <source>
        <dbReference type="Pfam" id="PF21365"/>
    </source>
</evidence>
<dbReference type="GO" id="GO:0005576">
    <property type="term" value="C:extracellular region"/>
    <property type="evidence" value="ECO:0007669"/>
    <property type="project" value="UniProtKB-SubCell"/>
</dbReference>
<dbReference type="PANTHER" id="PTHR22762:SF67">
    <property type="entry name" value="ALPHA_BETA-GLUCOSIDASE AGDC-RELATED"/>
    <property type="match status" value="1"/>
</dbReference>
<dbReference type="Gene3D" id="3.20.20.80">
    <property type="entry name" value="Glycosidases"/>
    <property type="match status" value="1"/>
</dbReference>
<dbReference type="GO" id="GO:0008422">
    <property type="term" value="F:beta-glucosidase activity"/>
    <property type="evidence" value="ECO:0007669"/>
    <property type="project" value="UniProtKB-EC"/>
</dbReference>
<evidence type="ECO:0000256" key="12">
    <source>
        <dbReference type="ARBA" id="ARBA00023277"/>
    </source>
</evidence>
<comment type="similarity">
    <text evidence="4 17">Belongs to the glycosyl hydrolase 31 family.</text>
</comment>
<evidence type="ECO:0000256" key="14">
    <source>
        <dbReference type="ARBA" id="ARBA00023316"/>
    </source>
</evidence>
<feature type="domain" description="Glycoside hydrolase family 31 N-terminal" evidence="20">
    <location>
        <begin position="95"/>
        <end position="211"/>
    </location>
</feature>
<dbReference type="InterPro" id="IPR048395">
    <property type="entry name" value="Glyco_hydro_31_C"/>
</dbReference>
<dbReference type="InterPro" id="IPR013780">
    <property type="entry name" value="Glyco_hydro_b"/>
</dbReference>
<dbReference type="Pfam" id="PF21365">
    <property type="entry name" value="Glyco_hydro_31_3rd"/>
    <property type="match status" value="1"/>
</dbReference>
<dbReference type="SUPFAM" id="SSF51445">
    <property type="entry name" value="(Trans)glycosidases"/>
    <property type="match status" value="1"/>
</dbReference>
<dbReference type="Pfam" id="PF01055">
    <property type="entry name" value="Glyco_hydro_31_2nd"/>
    <property type="match status" value="1"/>
</dbReference>
<evidence type="ECO:0000256" key="4">
    <source>
        <dbReference type="ARBA" id="ARBA00007806"/>
    </source>
</evidence>
<keyword evidence="15" id="KW-0624">Polysaccharide degradation</keyword>
<gene>
    <name evidence="22" type="ORF">N7530_009252</name>
</gene>
<reference evidence="22" key="1">
    <citation type="submission" date="2022-12" db="EMBL/GenBank/DDBJ databases">
        <authorList>
            <person name="Petersen C."/>
        </authorList>
    </citation>
    <scope>NUCLEOTIDE SEQUENCE</scope>
    <source>
        <strain evidence="22">IBT 17660</strain>
    </source>
</reference>
<evidence type="ECO:0000256" key="5">
    <source>
        <dbReference type="ARBA" id="ARBA00012741"/>
    </source>
</evidence>
<evidence type="ECO:0000256" key="13">
    <source>
        <dbReference type="ARBA" id="ARBA00023295"/>
    </source>
</evidence>
<sequence length="872" mass="97622">MLVILLGSEASIALPIDGCPGYKATNVQDHGVSLTADLHLAGSACNTFGDDLATLKLKVDYETDTRLHVMIYDADGIVYQVPESVLPRPISNNATSRSNSAIQFSYQEAPFSFAVTRTDTQETLFNTSGSNLIFQSQYLNFRTSLPQNPNLYGLGEHSDSFRLNTTDYTKTIWNRDAYKIPDGTHLYGSHPMYIEHRGKAGAHGVFLLNSNVMDVKINQTETGEQYLEYNVLGGVFDFYFLAGPSPKDVTIQYADVVGPPAMVPYWGFGLHQCRWGYRDAFEVAEVVYNYSQANIPPGTMWTDIDYMHSRKVFTLDPLRFPLDKMRAFVSYLHEHYQHYIVMVGPAVSYSNYSAFRNGVQQDAFLKENNGSIYKGAVWPGVTAFPDWFHPNIQHYWNDEFESFFSADDGVDIDGLWIDMNEATNFCPYPCNDPTSTSASSSSSLPGFPSVLQPPKKRSLQTRHTGDKLGLPNRNLTYPPYDIANAQGPTISERTLNTDLIHANGVAEYDVHNLYGTMMGSVSRNAMLSHRPSKRPMVITRSTFAGAGAQMGHWLGDNVSTWSKYRISIAQMLSFASIFQVPIVGSDVCGFVGETTETLYVRWATLGAFYPFYRNHNVEDARPQEFYRWPTVADAARKAIDIRYRLLDYMYTAFYQQTKSGAPVLNPLFYVYPKDPSTYPIDLQVFFGDAILVSPITTENSTSVDIYLPDDIFYDWYTGVPVRGKGKTVTLSDVEFTKIPLHIRGGNIIPLRTESANTTTELRKKGFNVVVAPGQDGTATGHLYIDDGESLEQTSTLEVQFEYTSGKFQMQGHFEYHAGVSAETLTILGQSGQPREILTDNGKSVEYEYDGKTKVLTAQVDLSLTSWSEVNFS</sequence>
<dbReference type="InterPro" id="IPR025887">
    <property type="entry name" value="Glyco_hydro_31_N_dom"/>
</dbReference>
<evidence type="ECO:0000256" key="6">
    <source>
        <dbReference type="ARBA" id="ARBA00012744"/>
    </source>
</evidence>
<comment type="subcellular location">
    <subcellularLocation>
        <location evidence="3">Secreted</location>
    </subcellularLocation>
</comment>
<dbReference type="GO" id="GO:0071555">
    <property type="term" value="P:cell wall organization"/>
    <property type="evidence" value="ECO:0007669"/>
    <property type="project" value="UniProtKB-KW"/>
</dbReference>
<evidence type="ECO:0000256" key="8">
    <source>
        <dbReference type="ARBA" id="ARBA00022525"/>
    </source>
</evidence>
<evidence type="ECO:0000256" key="9">
    <source>
        <dbReference type="ARBA" id="ARBA00022729"/>
    </source>
</evidence>
<comment type="function">
    <text evidence="16">Glucosidase involved in the degradation of cellulosic biomass. Has both alpha- and beta-glucosidase activity.</text>
</comment>
<dbReference type="InterPro" id="IPR030458">
    <property type="entry name" value="Glyco_hydro_31_AS"/>
</dbReference>
<keyword evidence="11" id="KW-0325">Glycoprotein</keyword>
<dbReference type="InterPro" id="IPR011013">
    <property type="entry name" value="Gal_mutarotase_sf_dom"/>
</dbReference>
<proteinExistence type="inferred from homology"/>
<evidence type="ECO:0000256" key="3">
    <source>
        <dbReference type="ARBA" id="ARBA00004613"/>
    </source>
</evidence>
<evidence type="ECO:0000256" key="10">
    <source>
        <dbReference type="ARBA" id="ARBA00022801"/>
    </source>
</evidence>
<dbReference type="Pfam" id="PF13802">
    <property type="entry name" value="Gal_mutarotas_2"/>
    <property type="match status" value="1"/>
</dbReference>
<keyword evidence="13 17" id="KW-0326">Glycosidase</keyword>